<name>A0A1N7MTI5_9BACL</name>
<evidence type="ECO:0000259" key="2">
    <source>
        <dbReference type="PROSITE" id="PS50943"/>
    </source>
</evidence>
<dbReference type="GO" id="GO:0003677">
    <property type="term" value="F:DNA binding"/>
    <property type="evidence" value="ECO:0007669"/>
    <property type="project" value="UniProtKB-KW"/>
</dbReference>
<dbReference type="Proteomes" id="UP000186156">
    <property type="component" value="Unassembled WGS sequence"/>
</dbReference>
<protein>
    <submittedName>
        <fullName evidence="3">DNA-binding transcriptional regulator, XRE-family HTH domain</fullName>
    </submittedName>
</protein>
<dbReference type="CDD" id="cd00093">
    <property type="entry name" value="HTH_XRE"/>
    <property type="match status" value="2"/>
</dbReference>
<dbReference type="InterPro" id="IPR001387">
    <property type="entry name" value="Cro/C1-type_HTH"/>
</dbReference>
<feature type="domain" description="HTH cro/C1-type" evidence="2">
    <location>
        <begin position="126"/>
        <end position="180"/>
    </location>
</feature>
<dbReference type="PANTHER" id="PTHR46558">
    <property type="entry name" value="TRACRIPTIONAL REGULATORY PROTEIN-RELATED-RELATED"/>
    <property type="match status" value="1"/>
</dbReference>
<accession>A0A1N7MTI5</accession>
<evidence type="ECO:0000313" key="4">
    <source>
        <dbReference type="Proteomes" id="UP000186156"/>
    </source>
</evidence>
<dbReference type="SUPFAM" id="SSF47413">
    <property type="entry name" value="lambda repressor-like DNA-binding domains"/>
    <property type="match status" value="2"/>
</dbReference>
<dbReference type="Gene3D" id="1.10.260.40">
    <property type="entry name" value="lambda repressor-like DNA-binding domains"/>
    <property type="match status" value="2"/>
</dbReference>
<dbReference type="AlphaFoldDB" id="A0A1N7MTI5"/>
<evidence type="ECO:0000256" key="1">
    <source>
        <dbReference type="ARBA" id="ARBA00023125"/>
    </source>
</evidence>
<proteinExistence type="predicted"/>
<dbReference type="STRING" id="252246.SAMN05421799_10685"/>
<dbReference type="PROSITE" id="PS50943">
    <property type="entry name" value="HTH_CROC1"/>
    <property type="match status" value="2"/>
</dbReference>
<organism evidence="3 4">
    <name type="scientific">Alicyclobacillus vulcanalis</name>
    <dbReference type="NCBI Taxonomy" id="252246"/>
    <lineage>
        <taxon>Bacteria</taxon>
        <taxon>Bacillati</taxon>
        <taxon>Bacillota</taxon>
        <taxon>Bacilli</taxon>
        <taxon>Bacillales</taxon>
        <taxon>Alicyclobacillaceae</taxon>
        <taxon>Alicyclobacillus</taxon>
    </lineage>
</organism>
<dbReference type="EMBL" id="FTOO01000006">
    <property type="protein sequence ID" value="SIS89179.1"/>
    <property type="molecule type" value="Genomic_DNA"/>
</dbReference>
<keyword evidence="1 3" id="KW-0238">DNA-binding</keyword>
<dbReference type="Pfam" id="PF01381">
    <property type="entry name" value="HTH_3"/>
    <property type="match status" value="2"/>
</dbReference>
<dbReference type="InterPro" id="IPR010982">
    <property type="entry name" value="Lambda_DNA-bd_dom_sf"/>
</dbReference>
<gene>
    <name evidence="3" type="ORF">SAMN05421799_10685</name>
</gene>
<evidence type="ECO:0000313" key="3">
    <source>
        <dbReference type="EMBL" id="SIS89179.1"/>
    </source>
</evidence>
<dbReference type="PANTHER" id="PTHR46558:SF11">
    <property type="entry name" value="HTH-TYPE TRANSCRIPTIONAL REGULATOR XRE"/>
    <property type="match status" value="1"/>
</dbReference>
<reference evidence="4" key="1">
    <citation type="submission" date="2017-01" db="EMBL/GenBank/DDBJ databases">
        <authorList>
            <person name="Varghese N."/>
            <person name="Submissions S."/>
        </authorList>
    </citation>
    <scope>NUCLEOTIDE SEQUENCE [LARGE SCALE GENOMIC DNA]</scope>
    <source>
        <strain evidence="4">DSM 16176</strain>
    </source>
</reference>
<dbReference type="SMART" id="SM00530">
    <property type="entry name" value="HTH_XRE"/>
    <property type="match status" value="2"/>
</dbReference>
<sequence length="290" mass="33175">MPVVFELVLVSLSFTSILSSDAFSIKGIQSTVKYYEYPLAYFFEHEGGFRRVSLGKRIREIRLKRGLTQEYIAKKLGMGRSNVGHIENGRTMPSAEVLDKIAQILDVSTDYLLGRTDTPLRINERIIALRKMKQLTTRQMADALGVDEETYVAWETGAATPSHYDLEKIANYHKIDVNILYGLPPSHLSSDAYADGYTEEEVLEEMERLFRANIGYQDKNRIPKSNEDLDIARELERIMESLDSNAALAFDGEPLDEQDKELLRVSLENSIRLARQLAKQKFTPKKYRKD</sequence>
<feature type="domain" description="HTH cro/C1-type" evidence="2">
    <location>
        <begin position="58"/>
        <end position="112"/>
    </location>
</feature>
<keyword evidence="4" id="KW-1185">Reference proteome</keyword>